<keyword evidence="8 10" id="KW-0067">ATP-binding</keyword>
<dbReference type="EMBL" id="MHLN01000029">
    <property type="protein sequence ID" value="OGZ10958.1"/>
    <property type="molecule type" value="Genomic_DNA"/>
</dbReference>
<reference evidence="13 14" key="1">
    <citation type="journal article" date="2016" name="Nat. Commun.">
        <title>Thousands of microbial genomes shed light on interconnected biogeochemical processes in an aquifer system.</title>
        <authorList>
            <person name="Anantharaman K."/>
            <person name="Brown C.T."/>
            <person name="Hug L.A."/>
            <person name="Sharon I."/>
            <person name="Castelle C.J."/>
            <person name="Probst A.J."/>
            <person name="Thomas B.C."/>
            <person name="Singh A."/>
            <person name="Wilkins M.J."/>
            <person name="Karaoz U."/>
            <person name="Brodie E.L."/>
            <person name="Williams K.H."/>
            <person name="Hubbard S.S."/>
            <person name="Banfield J.F."/>
        </authorList>
    </citation>
    <scope>NUCLEOTIDE SEQUENCE [LARGE SCALE GENOMIC DNA]</scope>
</reference>
<dbReference type="InterPro" id="IPR040980">
    <property type="entry name" value="SWI2_SNF2"/>
</dbReference>
<evidence type="ECO:0000256" key="11">
    <source>
        <dbReference type="SAM" id="Coils"/>
    </source>
</evidence>
<dbReference type="GO" id="GO:0003677">
    <property type="term" value="F:DNA binding"/>
    <property type="evidence" value="ECO:0007669"/>
    <property type="project" value="UniProtKB-KW"/>
</dbReference>
<protein>
    <recommendedName>
        <fullName evidence="10">Type I restriction enzyme endonuclease subunit</fullName>
        <shortName evidence="10">R protein</shortName>
        <ecNumber evidence="10">3.1.21.3</ecNumber>
    </recommendedName>
</protein>
<keyword evidence="7 10" id="KW-0378">Hydrolase</keyword>
<dbReference type="InterPro" id="IPR027417">
    <property type="entry name" value="P-loop_NTPase"/>
</dbReference>
<dbReference type="CDD" id="cd22332">
    <property type="entry name" value="HsdR_N"/>
    <property type="match status" value="1"/>
</dbReference>
<keyword evidence="5 10" id="KW-0680">Restriction system</keyword>
<dbReference type="Gene3D" id="3.90.1570.50">
    <property type="match status" value="1"/>
</dbReference>
<dbReference type="NCBIfam" id="TIGR00348">
    <property type="entry name" value="hsdR"/>
    <property type="match status" value="1"/>
</dbReference>
<comment type="caution">
    <text evidence="13">The sequence shown here is derived from an EMBL/GenBank/DDBJ whole genome shotgun (WGS) entry which is preliminary data.</text>
</comment>
<keyword evidence="11" id="KW-0175">Coiled coil</keyword>
<proteinExistence type="inferred from homology"/>
<dbReference type="SUPFAM" id="SSF52540">
    <property type="entry name" value="P-loop containing nucleoside triphosphate hydrolases"/>
    <property type="match status" value="2"/>
</dbReference>
<dbReference type="InterPro" id="IPR007409">
    <property type="entry name" value="Restrct_endonuc_type1_HsdR_N"/>
</dbReference>
<dbReference type="Pfam" id="PF11867">
    <property type="entry name" value="T1RH-like_C"/>
    <property type="match status" value="1"/>
</dbReference>
<dbReference type="GO" id="GO:0009307">
    <property type="term" value="P:DNA restriction-modification system"/>
    <property type="evidence" value="ECO:0007669"/>
    <property type="project" value="UniProtKB-KW"/>
</dbReference>
<dbReference type="InterPro" id="IPR004473">
    <property type="entry name" value="Restrct_endonuc_typeI_HsdR"/>
</dbReference>
<dbReference type="InterPro" id="IPR051268">
    <property type="entry name" value="Type-I_R_enzyme_R_subunit"/>
</dbReference>
<dbReference type="SMART" id="SM00487">
    <property type="entry name" value="DEXDc"/>
    <property type="match status" value="1"/>
</dbReference>
<keyword evidence="6" id="KW-0255">Endonuclease</keyword>
<dbReference type="PROSITE" id="PS51192">
    <property type="entry name" value="HELICASE_ATP_BIND_1"/>
    <property type="match status" value="1"/>
</dbReference>
<evidence type="ECO:0000256" key="2">
    <source>
        <dbReference type="ARBA" id="ARBA00008598"/>
    </source>
</evidence>
<evidence type="ECO:0000256" key="1">
    <source>
        <dbReference type="ARBA" id="ARBA00000851"/>
    </source>
</evidence>
<dbReference type="InterPro" id="IPR055180">
    <property type="entry name" value="HsdR_RecA-like_helicase_dom_2"/>
</dbReference>
<evidence type="ECO:0000256" key="4">
    <source>
        <dbReference type="ARBA" id="ARBA00022741"/>
    </source>
</evidence>
<evidence type="ECO:0000256" key="3">
    <source>
        <dbReference type="ARBA" id="ARBA00022722"/>
    </source>
</evidence>
<dbReference type="EC" id="3.1.21.3" evidence="10"/>
<feature type="domain" description="Helicase ATP-binding" evidence="12">
    <location>
        <begin position="301"/>
        <end position="464"/>
    </location>
</feature>
<evidence type="ECO:0000256" key="8">
    <source>
        <dbReference type="ARBA" id="ARBA00022840"/>
    </source>
</evidence>
<evidence type="ECO:0000256" key="7">
    <source>
        <dbReference type="ARBA" id="ARBA00022801"/>
    </source>
</evidence>
<evidence type="ECO:0000259" key="12">
    <source>
        <dbReference type="PROSITE" id="PS51192"/>
    </source>
</evidence>
<keyword evidence="4 10" id="KW-0547">Nucleotide-binding</keyword>
<dbReference type="Pfam" id="PF22679">
    <property type="entry name" value="T1R_D3-like"/>
    <property type="match status" value="1"/>
</dbReference>
<dbReference type="PANTHER" id="PTHR30195">
    <property type="entry name" value="TYPE I SITE-SPECIFIC DEOXYRIBONUCLEASE PROTEIN SUBUNIT M AND R"/>
    <property type="match status" value="1"/>
</dbReference>
<dbReference type="Proteomes" id="UP000178099">
    <property type="component" value="Unassembled WGS sequence"/>
</dbReference>
<dbReference type="Pfam" id="PF04313">
    <property type="entry name" value="HSDR_N"/>
    <property type="match status" value="1"/>
</dbReference>
<comment type="function">
    <text evidence="10">Subunit R is required for both nuclease and ATPase activities, but not for modification.</text>
</comment>
<name>A0A1G2DDU8_9BACT</name>
<dbReference type="PANTHER" id="PTHR30195:SF15">
    <property type="entry name" value="TYPE I RESTRICTION ENZYME HINDI ENDONUCLEASE SUBUNIT"/>
    <property type="match status" value="1"/>
</dbReference>
<keyword evidence="3" id="KW-0540">Nuclease</keyword>
<dbReference type="InterPro" id="IPR014001">
    <property type="entry name" value="Helicase_ATP-bd"/>
</dbReference>
<comment type="catalytic activity">
    <reaction evidence="1 10">
        <text>Endonucleolytic cleavage of DNA to give random double-stranded fragments with terminal 5'-phosphates, ATP is simultaneously hydrolyzed.</text>
        <dbReference type="EC" id="3.1.21.3"/>
    </reaction>
</comment>
<comment type="similarity">
    <text evidence="2 10">Belongs to the HsdR family.</text>
</comment>
<dbReference type="Gene3D" id="3.40.50.300">
    <property type="entry name" value="P-loop containing nucleotide triphosphate hydrolases"/>
    <property type="match status" value="2"/>
</dbReference>
<accession>A0A1G2DDU8</accession>
<evidence type="ECO:0000313" key="14">
    <source>
        <dbReference type="Proteomes" id="UP000178099"/>
    </source>
</evidence>
<evidence type="ECO:0000256" key="10">
    <source>
        <dbReference type="RuleBase" id="RU364115"/>
    </source>
</evidence>
<evidence type="ECO:0000256" key="6">
    <source>
        <dbReference type="ARBA" id="ARBA00022759"/>
    </source>
</evidence>
<sequence>MTNKLNENSLVEQPVIDWLKALGYDYEFGPDLAPGQITGERENFRDVLLLPRLKRSLMRINPILAQYPIFAEEAIEELRSIEHPNLEELNRQIFKLFTEGARLHLADEIDPMSGEKISESTEIIKFFDFENPQNNEFLVVNQLAVQGADSVRRPDVVVYVNGIPLAVFELKSPTNESGTIRSAHLQIEVYKNEIPELFKYNQLLVISDLVQARYGTIGSAWDRFAVWKGIESENDNLKGMSELEVLIKGIFQKGRLMDLFRYFTVYGADSDGESAKYTKMVAQYHQYYGVNKAVEATRKAVKPSGDGKVGVFWHTQGSGKSLSMVFYVNKVKVLPGLKSPTFVFLTDRNDLDGQLHKTFARTGYPTAWQAPSVPALRERLETPSGVIFTTIQKFEDEKDELKGGLSQAENIIVIADEAHRSQYAKFAGNVREALPNASFMGITGTPISTESRDTELVFGKYISTYKINQAVLDGATVPIFYEGRLVPLHLSNDFIDEEFETIADEYAVSESEILKRKFAKLAELVGTPERVKQIAADIVNHFNNRGLEGKAMIVTMTRKIAADMYAAIRAVPNAPEVAVVVSKPENFEGKIQPETDAKQIERRFKNQKDPLKLVIVCDMWLTGFDVPHLHTMYIDKPLKNHTLMQAIARVNRVFRDKPAGLVVDYIGIADNLKKALSIYSADDRRDTMYPIEDIVAKMKEKYDVVSSMLADVPFAGYRKLSAGEAAKVFYAAMDSLLTDPKTGGPDEERKMRFLREAEALSKLFGFAMPHAEANKIRDDVEFFRALKRALNKFSETGTALPSIDGRIETAIRELISESVAAEGVIDILKMQNGGKPDISIFDEKFLEEVKNLKYKNLAIEVLKKLLNDQLRVRMKKNVTRYETLMRLLEQIIEEYENNIINSSKVIERLVELAREIKKTELALRDTGLTEEEAAFYDLMSHGKHSIAQNGEFKAFIKELVSVVKRDLAVDWSNSEVIKSRIRANVRLMLLRKQVPVEEAEVLVDSIYHQAFALFRDYVPVT</sequence>
<dbReference type="InterPro" id="IPR021810">
    <property type="entry name" value="T1RH-like_C"/>
</dbReference>
<dbReference type="GO" id="GO:0005524">
    <property type="term" value="F:ATP binding"/>
    <property type="evidence" value="ECO:0007669"/>
    <property type="project" value="UniProtKB-KW"/>
</dbReference>
<dbReference type="AlphaFoldDB" id="A0A1G2DDU8"/>
<keyword evidence="9 10" id="KW-0238">DNA-binding</keyword>
<evidence type="ECO:0000256" key="5">
    <source>
        <dbReference type="ARBA" id="ARBA00022747"/>
    </source>
</evidence>
<dbReference type="Pfam" id="PF18766">
    <property type="entry name" value="SWI2_SNF2"/>
    <property type="match status" value="1"/>
</dbReference>
<evidence type="ECO:0000313" key="13">
    <source>
        <dbReference type="EMBL" id="OGZ10958.1"/>
    </source>
</evidence>
<dbReference type="CDD" id="cd18030">
    <property type="entry name" value="DEXHc_RE_I_HsdR"/>
    <property type="match status" value="1"/>
</dbReference>
<organism evidence="13 14">
    <name type="scientific">Candidatus Lloydbacteria bacterium RIFCSPHIGHO2_02_FULL_51_22</name>
    <dbReference type="NCBI Taxonomy" id="1798663"/>
    <lineage>
        <taxon>Bacteria</taxon>
        <taxon>Candidatus Lloydiibacteriota</taxon>
    </lineage>
</organism>
<dbReference type="GO" id="GO:0009035">
    <property type="term" value="F:type I site-specific deoxyribonuclease activity"/>
    <property type="evidence" value="ECO:0007669"/>
    <property type="project" value="UniProtKB-EC"/>
</dbReference>
<feature type="coiled-coil region" evidence="11">
    <location>
        <begin position="878"/>
        <end position="912"/>
    </location>
</feature>
<dbReference type="CDD" id="cd18800">
    <property type="entry name" value="SF2_C_EcoR124I-like"/>
    <property type="match status" value="1"/>
</dbReference>
<gene>
    <name evidence="13" type="ORF">A3D67_01835</name>
</gene>
<comment type="subunit">
    <text evidence="10">The type I restriction/modification system is composed of three polypeptides R, M and S.</text>
</comment>
<evidence type="ECO:0000256" key="9">
    <source>
        <dbReference type="ARBA" id="ARBA00023125"/>
    </source>
</evidence>